<dbReference type="EMBL" id="JABXWD010000696">
    <property type="protein sequence ID" value="MBV6343612.1"/>
    <property type="molecule type" value="Genomic_DNA"/>
</dbReference>
<gene>
    <name evidence="1" type="ORF">HWQ67_18755</name>
</gene>
<feature type="non-terminal residue" evidence="1">
    <location>
        <position position="1"/>
    </location>
</feature>
<evidence type="ECO:0000313" key="2">
    <source>
        <dbReference type="Proteomes" id="UP001196980"/>
    </source>
</evidence>
<accession>A0ABS6S4N1</accession>
<comment type="caution">
    <text evidence="1">The sequence shown here is derived from an EMBL/GenBank/DDBJ whole genome shotgun (WGS) entry which is preliminary data.</text>
</comment>
<protein>
    <recommendedName>
        <fullName evidence="3">PD-(D/E)XK endonuclease-like domain-containing protein</fullName>
    </recommendedName>
</protein>
<evidence type="ECO:0000313" key="1">
    <source>
        <dbReference type="EMBL" id="MBV6343612.1"/>
    </source>
</evidence>
<proteinExistence type="predicted"/>
<name>A0ABS6S4N1_9BACT</name>
<reference evidence="1 2" key="1">
    <citation type="journal article" date="2020" name="J Geophys Res Biogeosci">
        <title>Magnetotaxis as an Adaptation to Enable Bacterial Shuttling of Microbial Sulfur and Sulfur Cycling Across Aquatic Oxic#Anoxic Interfaces.</title>
        <authorList>
            <person name="Li J."/>
            <person name="Liu P."/>
            <person name="Wang J."/>
            <person name="Roberts A.P."/>
            <person name="Pan Y."/>
        </authorList>
    </citation>
    <scope>NUCLEOTIDE SEQUENCE [LARGE SCALE GENOMIC DNA]</scope>
    <source>
        <strain evidence="1 2">MYR-1_YQ</strain>
    </source>
</reference>
<organism evidence="1 2">
    <name type="scientific">Candidatus Magnetobacterium casense</name>
    <dbReference type="NCBI Taxonomy" id="1455061"/>
    <lineage>
        <taxon>Bacteria</taxon>
        <taxon>Pseudomonadati</taxon>
        <taxon>Nitrospirota</taxon>
        <taxon>Thermodesulfovibrionia</taxon>
        <taxon>Thermodesulfovibrionales</taxon>
        <taxon>Candidatus Magnetobacteriaceae</taxon>
        <taxon>Candidatus Magnetobacterium</taxon>
    </lineage>
</organism>
<evidence type="ECO:0008006" key="3">
    <source>
        <dbReference type="Google" id="ProtNLM"/>
    </source>
</evidence>
<keyword evidence="2" id="KW-1185">Reference proteome</keyword>
<sequence>DYMLLNLPRRVTKPAVISVAQDARKAWRTVAREAADIGTAVHAAIETYLKTGKEPKITGDAAENAFLAYLEWENQHHIDPIYVEKTVYSTGYAGTADLICHKDGIPTLVDFKSAKGHFPEYALQTAAYRQAWNHMSMSDPHEVIVEAHGVLRLDKVTGMPEYRDHSEKYERDIRAFECLREFWYLMREEQNNGK</sequence>
<dbReference type="Proteomes" id="UP001196980">
    <property type="component" value="Unassembled WGS sequence"/>
</dbReference>